<dbReference type="SUPFAM" id="SSF54637">
    <property type="entry name" value="Thioesterase/thiol ester dehydrase-isomerase"/>
    <property type="match status" value="1"/>
</dbReference>
<keyword evidence="1" id="KW-0378">Hydrolase</keyword>
<dbReference type="RefSeq" id="WP_379565215.1">
    <property type="nucleotide sequence ID" value="NZ_JBHSQK010000012.1"/>
</dbReference>
<dbReference type="InterPro" id="IPR029069">
    <property type="entry name" value="HotDog_dom_sf"/>
</dbReference>
<name>A0ABW1I3G0_9PSEU</name>
<evidence type="ECO:0000313" key="1">
    <source>
        <dbReference type="EMBL" id="MFC5948151.1"/>
    </source>
</evidence>
<dbReference type="GO" id="GO:0016787">
    <property type="term" value="F:hydrolase activity"/>
    <property type="evidence" value="ECO:0007669"/>
    <property type="project" value="UniProtKB-KW"/>
</dbReference>
<proteinExistence type="predicted"/>
<dbReference type="EC" id="3.1.2.-" evidence="1"/>
<evidence type="ECO:0000313" key="2">
    <source>
        <dbReference type="Proteomes" id="UP001596119"/>
    </source>
</evidence>
<reference evidence="2" key="1">
    <citation type="journal article" date="2019" name="Int. J. Syst. Evol. Microbiol.">
        <title>The Global Catalogue of Microorganisms (GCM) 10K type strain sequencing project: providing services to taxonomists for standard genome sequencing and annotation.</title>
        <authorList>
            <consortium name="The Broad Institute Genomics Platform"/>
            <consortium name="The Broad Institute Genome Sequencing Center for Infectious Disease"/>
            <person name="Wu L."/>
            <person name="Ma J."/>
        </authorList>
    </citation>
    <scope>NUCLEOTIDE SEQUENCE [LARGE SCALE GENOMIC DNA]</scope>
    <source>
        <strain evidence="2">CGMCC 4.7397</strain>
    </source>
</reference>
<dbReference type="EMBL" id="JBHSQK010000012">
    <property type="protein sequence ID" value="MFC5948151.1"/>
    <property type="molecule type" value="Genomic_DNA"/>
</dbReference>
<dbReference type="Gene3D" id="3.10.129.10">
    <property type="entry name" value="Hotdog Thioesterase"/>
    <property type="match status" value="1"/>
</dbReference>
<accession>A0ABW1I3G0</accession>
<dbReference type="CDD" id="cd00586">
    <property type="entry name" value="4HBT"/>
    <property type="match status" value="1"/>
</dbReference>
<gene>
    <name evidence="1" type="ORF">ACFQH9_07680</name>
</gene>
<organism evidence="1 2">
    <name type="scientific">Pseudonocardia lutea</name>
    <dbReference type="NCBI Taxonomy" id="2172015"/>
    <lineage>
        <taxon>Bacteria</taxon>
        <taxon>Bacillati</taxon>
        <taxon>Actinomycetota</taxon>
        <taxon>Actinomycetes</taxon>
        <taxon>Pseudonocardiales</taxon>
        <taxon>Pseudonocardiaceae</taxon>
        <taxon>Pseudonocardia</taxon>
    </lineage>
</organism>
<keyword evidence="2" id="KW-1185">Reference proteome</keyword>
<comment type="caution">
    <text evidence="1">The sequence shown here is derived from an EMBL/GenBank/DDBJ whole genome shotgun (WGS) entry which is preliminary data.</text>
</comment>
<dbReference type="Proteomes" id="UP001596119">
    <property type="component" value="Unassembled WGS sequence"/>
</dbReference>
<dbReference type="Pfam" id="PF13279">
    <property type="entry name" value="4HBT_2"/>
    <property type="match status" value="1"/>
</dbReference>
<protein>
    <submittedName>
        <fullName evidence="1">Acyl-CoA thioesterase</fullName>
        <ecNumber evidence="1">3.1.2.-</ecNumber>
    </submittedName>
</protein>
<sequence length="150" mass="16851">MARYVAQVPLRWTDQDSYRHLNHARAVTLLEEARIDLMFTAAGAEGVDSFAAGLLVAGLGVEYRRQIPYRAHDLRVEMTVRDVRAASFTIDYVMRAGPAESDPVAIEAETRMALFDLEGQRPRRLTAEERAFLLRWAPEETGTGRTEAVS</sequence>